<dbReference type="Proteomes" id="UP000626092">
    <property type="component" value="Unassembled WGS sequence"/>
</dbReference>
<name>A0A834HIR2_RHOSS</name>
<dbReference type="OrthoDB" id="10533127at2759"/>
<comment type="caution">
    <text evidence="1">The sequence shown here is derived from an EMBL/GenBank/DDBJ whole genome shotgun (WGS) entry which is preliminary data.</text>
</comment>
<protein>
    <submittedName>
        <fullName evidence="1">Uncharacterized protein</fullName>
    </submittedName>
</protein>
<proteinExistence type="predicted"/>
<dbReference type="EMBL" id="WJXA01000001">
    <property type="protein sequence ID" value="KAF7154052.1"/>
    <property type="molecule type" value="Genomic_DNA"/>
</dbReference>
<sequence length="86" mass="9257">MKSTHLHLSVAEGVTGGREIVVDAAATEIADDTEEVDDGEIDELFVGMKKSATVATKELPAMTREDFPTNASVMMEDDVRITAAQF</sequence>
<evidence type="ECO:0000313" key="1">
    <source>
        <dbReference type="EMBL" id="KAF7154052.1"/>
    </source>
</evidence>
<reference evidence="1" key="1">
    <citation type="submission" date="2019-11" db="EMBL/GenBank/DDBJ databases">
        <authorList>
            <person name="Liu Y."/>
            <person name="Hou J."/>
            <person name="Li T.-Q."/>
            <person name="Guan C.-H."/>
            <person name="Wu X."/>
            <person name="Wu H.-Z."/>
            <person name="Ling F."/>
            <person name="Zhang R."/>
            <person name="Shi X.-G."/>
            <person name="Ren J.-P."/>
            <person name="Chen E.-F."/>
            <person name="Sun J.-M."/>
        </authorList>
    </citation>
    <scope>NUCLEOTIDE SEQUENCE</scope>
    <source>
        <strain evidence="1">Adult_tree_wgs_1</strain>
        <tissue evidence="1">Leaves</tissue>
    </source>
</reference>
<evidence type="ECO:0000313" key="2">
    <source>
        <dbReference type="Proteomes" id="UP000626092"/>
    </source>
</evidence>
<organism evidence="1 2">
    <name type="scientific">Rhododendron simsii</name>
    <name type="common">Sims's rhododendron</name>
    <dbReference type="NCBI Taxonomy" id="118357"/>
    <lineage>
        <taxon>Eukaryota</taxon>
        <taxon>Viridiplantae</taxon>
        <taxon>Streptophyta</taxon>
        <taxon>Embryophyta</taxon>
        <taxon>Tracheophyta</taxon>
        <taxon>Spermatophyta</taxon>
        <taxon>Magnoliopsida</taxon>
        <taxon>eudicotyledons</taxon>
        <taxon>Gunneridae</taxon>
        <taxon>Pentapetalae</taxon>
        <taxon>asterids</taxon>
        <taxon>Ericales</taxon>
        <taxon>Ericaceae</taxon>
        <taxon>Ericoideae</taxon>
        <taxon>Rhodoreae</taxon>
        <taxon>Rhododendron</taxon>
    </lineage>
</organism>
<accession>A0A834HIR2</accession>
<dbReference type="AlphaFoldDB" id="A0A834HIR2"/>
<gene>
    <name evidence="1" type="ORF">RHSIM_Rhsim01G0150100</name>
</gene>
<keyword evidence="2" id="KW-1185">Reference proteome</keyword>